<reference evidence="1" key="1">
    <citation type="submission" date="2021-06" db="EMBL/GenBank/DDBJ databases">
        <authorList>
            <person name="Kallberg Y."/>
            <person name="Tangrot J."/>
            <person name="Rosling A."/>
        </authorList>
    </citation>
    <scope>NUCLEOTIDE SEQUENCE</scope>
    <source>
        <strain evidence="1">AZ414A</strain>
    </source>
</reference>
<protein>
    <submittedName>
        <fullName evidence="1">11559_t:CDS:1</fullName>
    </submittedName>
</protein>
<proteinExistence type="predicted"/>
<evidence type="ECO:0000313" key="1">
    <source>
        <dbReference type="EMBL" id="CAG8530241.1"/>
    </source>
</evidence>
<feature type="non-terminal residue" evidence="1">
    <location>
        <position position="1"/>
    </location>
</feature>
<name>A0A9N9AHC0_9GLOM</name>
<sequence length="176" mass="20416">PELAHVVIRIHGICVNSASVERLWSSMVAPIISNGEESNEEIKDLEDNESDCREIQVSDDDEDEINIRNEINNDEGDIDMWNEINNNNDEELNSEEQRLTQLIEEWIELGNWENKFDDENDQIFLSTEWNNDFNLGDREIHLADDDIAKWNLNILFESLLESPTFLGSDEIFTNAC</sequence>
<dbReference type="Proteomes" id="UP000789706">
    <property type="component" value="Unassembled WGS sequence"/>
</dbReference>
<dbReference type="AlphaFoldDB" id="A0A9N9AHC0"/>
<keyword evidence="2" id="KW-1185">Reference proteome</keyword>
<dbReference type="EMBL" id="CAJVPK010000596">
    <property type="protein sequence ID" value="CAG8530241.1"/>
    <property type="molecule type" value="Genomic_DNA"/>
</dbReference>
<dbReference type="OrthoDB" id="2438994at2759"/>
<comment type="caution">
    <text evidence="1">The sequence shown here is derived from an EMBL/GenBank/DDBJ whole genome shotgun (WGS) entry which is preliminary data.</text>
</comment>
<evidence type="ECO:0000313" key="2">
    <source>
        <dbReference type="Proteomes" id="UP000789706"/>
    </source>
</evidence>
<accession>A0A9N9AHC0</accession>
<gene>
    <name evidence="1" type="ORF">DEBURN_LOCUS6103</name>
</gene>
<organism evidence="1 2">
    <name type="scientific">Diversispora eburnea</name>
    <dbReference type="NCBI Taxonomy" id="1213867"/>
    <lineage>
        <taxon>Eukaryota</taxon>
        <taxon>Fungi</taxon>
        <taxon>Fungi incertae sedis</taxon>
        <taxon>Mucoromycota</taxon>
        <taxon>Glomeromycotina</taxon>
        <taxon>Glomeromycetes</taxon>
        <taxon>Diversisporales</taxon>
        <taxon>Diversisporaceae</taxon>
        <taxon>Diversispora</taxon>
    </lineage>
</organism>